<dbReference type="AlphaFoldDB" id="A0A9D7SCW5"/>
<dbReference type="GO" id="GO:0016787">
    <property type="term" value="F:hydrolase activity"/>
    <property type="evidence" value="ECO:0007669"/>
    <property type="project" value="UniProtKB-KW"/>
</dbReference>
<accession>A0A9D7SCW5</accession>
<dbReference type="Proteomes" id="UP000808349">
    <property type="component" value="Unassembled WGS sequence"/>
</dbReference>
<keyword evidence="2" id="KW-0378">Hydrolase</keyword>
<dbReference type="InterPro" id="IPR001466">
    <property type="entry name" value="Beta-lactam-related"/>
</dbReference>
<evidence type="ECO:0000313" key="3">
    <source>
        <dbReference type="Proteomes" id="UP000808349"/>
    </source>
</evidence>
<dbReference type="InterPro" id="IPR050491">
    <property type="entry name" value="AmpC-like"/>
</dbReference>
<dbReference type="Pfam" id="PF17660">
    <property type="entry name" value="BTRD1"/>
    <property type="match status" value="4"/>
</dbReference>
<evidence type="ECO:0000313" key="2">
    <source>
        <dbReference type="EMBL" id="MBK9719483.1"/>
    </source>
</evidence>
<dbReference type="Pfam" id="PF00144">
    <property type="entry name" value="Beta-lactamase"/>
    <property type="match status" value="1"/>
</dbReference>
<dbReference type="InterPro" id="IPR049511">
    <property type="entry name" value="PGH-like_rpt"/>
</dbReference>
<evidence type="ECO:0000259" key="1">
    <source>
        <dbReference type="Pfam" id="PF00144"/>
    </source>
</evidence>
<gene>
    <name evidence="2" type="ORF">IPO85_18595</name>
</gene>
<organism evidence="2 3">
    <name type="scientific">Candidatus Defluviibacterium haderslevense</name>
    <dbReference type="NCBI Taxonomy" id="2981993"/>
    <lineage>
        <taxon>Bacteria</taxon>
        <taxon>Pseudomonadati</taxon>
        <taxon>Bacteroidota</taxon>
        <taxon>Saprospiria</taxon>
        <taxon>Saprospirales</taxon>
        <taxon>Saprospiraceae</taxon>
        <taxon>Candidatus Defluviibacterium</taxon>
    </lineage>
</organism>
<sequence>MNYYGYHDMSSATYQNYFKTLGDQGFRVISLSIHGDVTEPRYTAVWAQYNAGAWVGNHDVRIENFQTIFDNHKNKGFTPMIVTAIGDLTDSVFGIIFEKGNFGNWKAKHGMSETEFDNENKSALSSGLMLKSYTIYGKTSKKVFAAIWHQNPNWFKSHLYPYKTLSEYQPVFNSETKLNLYRPSIVAISPDKKYGVHFTDNVVGQWVSKHNLDKNQYQNLFNECKNMGLIPICVDAIGKGDSARYSAIFAKSHIPEEKQWQVFGTGTTILKKLDSIAEDFMRSNVVRAMQISISKNGHNYYNKAFNLSESIYRKANTNTRFLLASCSKMFVCACIERLFDSGSLQRNDKVYAILSGFSSPIDRRSDDITIQQLIDMQSGYRRMDDCTYNMRTIGQNLSPQRTVSKLDLANFMYKSVSLNYTPGRIPMGVDGYCNYNYVLLSMVVEKLTGQDYFTYLYNTILKPDNIFDAKPWVTNKTPRDADEIFQEDQYLHESAINVNNKDLVPDIYGGDGMVKEVAIGSCSIASTAFAMTQFIRLHAVVGNGLRQVNERTGSTPGATAYAQSRADDIDWAITINTREFKNGTALSSLKTSINAVLDSKSSSLKTLRIPGGRTGR</sequence>
<name>A0A9D7SCW5_9BACT</name>
<dbReference type="EMBL" id="JADKFW010000021">
    <property type="protein sequence ID" value="MBK9719483.1"/>
    <property type="molecule type" value="Genomic_DNA"/>
</dbReference>
<dbReference type="PANTHER" id="PTHR46825:SF9">
    <property type="entry name" value="BETA-LACTAMASE-RELATED DOMAIN-CONTAINING PROTEIN"/>
    <property type="match status" value="1"/>
</dbReference>
<dbReference type="SUPFAM" id="SSF56601">
    <property type="entry name" value="beta-lactamase/transpeptidase-like"/>
    <property type="match status" value="1"/>
</dbReference>
<proteinExistence type="predicted"/>
<protein>
    <submittedName>
        <fullName evidence="2">Serine hydrolase</fullName>
    </submittedName>
</protein>
<comment type="caution">
    <text evidence="2">The sequence shown here is derived from an EMBL/GenBank/DDBJ whole genome shotgun (WGS) entry which is preliminary data.</text>
</comment>
<dbReference type="Gene3D" id="3.40.710.10">
    <property type="entry name" value="DD-peptidase/beta-lactamase superfamily"/>
    <property type="match status" value="1"/>
</dbReference>
<reference evidence="2 3" key="1">
    <citation type="submission" date="2020-10" db="EMBL/GenBank/DDBJ databases">
        <title>Connecting structure to function with the recovery of over 1000 high-quality activated sludge metagenome-assembled genomes encoding full-length rRNA genes using long-read sequencing.</title>
        <authorList>
            <person name="Singleton C.M."/>
            <person name="Petriglieri F."/>
            <person name="Kristensen J.M."/>
            <person name="Kirkegaard R.H."/>
            <person name="Michaelsen T.Y."/>
            <person name="Andersen M.H."/>
            <person name="Karst S.M."/>
            <person name="Dueholm M.S."/>
            <person name="Nielsen P.H."/>
            <person name="Albertsen M."/>
        </authorList>
    </citation>
    <scope>NUCLEOTIDE SEQUENCE [LARGE SCALE GENOMIC DNA]</scope>
    <source>
        <strain evidence="2">Ribe_18-Q3-R11-54_BAT3C.373</strain>
    </source>
</reference>
<dbReference type="PANTHER" id="PTHR46825">
    <property type="entry name" value="D-ALANYL-D-ALANINE-CARBOXYPEPTIDASE/ENDOPEPTIDASE AMPH"/>
    <property type="match status" value="1"/>
</dbReference>
<feature type="domain" description="Beta-lactamase-related" evidence="1">
    <location>
        <begin position="273"/>
        <end position="535"/>
    </location>
</feature>
<dbReference type="InterPro" id="IPR012338">
    <property type="entry name" value="Beta-lactam/transpept-like"/>
</dbReference>